<reference evidence="1 2" key="1">
    <citation type="submission" date="2017-05" db="EMBL/GenBank/DDBJ databases">
        <authorList>
            <person name="Song R."/>
            <person name="Chenine A.L."/>
            <person name="Ruprecht R.M."/>
        </authorList>
    </citation>
    <scope>NUCLEOTIDE SEQUENCE [LARGE SCALE GENOMIC DNA]</scope>
</reference>
<evidence type="ECO:0000313" key="2">
    <source>
        <dbReference type="Proteomes" id="UP000224829"/>
    </source>
</evidence>
<proteinExistence type="predicted"/>
<keyword evidence="2" id="KW-1185">Reference proteome</keyword>
<evidence type="ECO:0000313" key="1">
    <source>
        <dbReference type="EMBL" id="ARV77377.1"/>
    </source>
</evidence>
<accession>A0A1Y0T3C0</accession>
<name>A0A1Y0T3C0_9CAUD</name>
<sequence>MARSRNNGKRCGFEYWSRRPNCNGAVGKFAKRIIHGQERIIAKDLTRGEVNAYFSE</sequence>
<dbReference type="EMBL" id="MF063068">
    <property type="protein sequence ID" value="ARV77377.1"/>
    <property type="molecule type" value="Genomic_DNA"/>
</dbReference>
<dbReference type="Proteomes" id="UP000224829">
    <property type="component" value="Segment"/>
</dbReference>
<gene>
    <name evidence="1" type="ORF">NOXIFER_211</name>
</gene>
<protein>
    <submittedName>
        <fullName evidence="1">Uncharacterized protein</fullName>
    </submittedName>
</protein>
<organism evidence="1 2">
    <name type="scientific">Pseudomonas phage Noxifer</name>
    <dbReference type="NCBI Taxonomy" id="2006684"/>
    <lineage>
        <taxon>Viruses</taxon>
        <taxon>Duplodnaviria</taxon>
        <taxon>Heunggongvirae</taxon>
        <taxon>Uroviricota</taxon>
        <taxon>Caudoviricetes</taxon>
        <taxon>Chimalliviridae</taxon>
        <taxon>Noxifervirus</taxon>
        <taxon>Noxifervirus noxifer</taxon>
    </lineage>
</organism>